<dbReference type="Gene3D" id="3.40.50.1000">
    <property type="entry name" value="HAD superfamily/HAD-like"/>
    <property type="match status" value="2"/>
</dbReference>
<dbReference type="Pfam" id="PF13344">
    <property type="entry name" value="Hydrolase_6"/>
    <property type="match status" value="1"/>
</dbReference>
<dbReference type="OrthoDB" id="9810449at2"/>
<keyword evidence="9" id="KW-1185">Reference proteome</keyword>
<evidence type="ECO:0000313" key="8">
    <source>
        <dbReference type="EMBL" id="AIC95508.1"/>
    </source>
</evidence>
<evidence type="ECO:0000256" key="6">
    <source>
        <dbReference type="PIRSR" id="PIRSR000915-2"/>
    </source>
</evidence>
<organism evidence="8 9">
    <name type="scientific">Shouchella lehensis G1</name>
    <dbReference type="NCBI Taxonomy" id="1246626"/>
    <lineage>
        <taxon>Bacteria</taxon>
        <taxon>Bacillati</taxon>
        <taxon>Bacillota</taxon>
        <taxon>Bacilli</taxon>
        <taxon>Bacillales</taxon>
        <taxon>Bacillaceae</taxon>
        <taxon>Shouchella</taxon>
    </lineage>
</organism>
<dbReference type="SFLD" id="SFLDS00003">
    <property type="entry name" value="Haloacid_Dehalogenase"/>
    <property type="match status" value="1"/>
</dbReference>
<keyword evidence="4 7" id="KW-0460">Magnesium</keyword>
<evidence type="ECO:0000256" key="2">
    <source>
        <dbReference type="ARBA" id="ARBA00022723"/>
    </source>
</evidence>
<dbReference type="Pfam" id="PF13242">
    <property type="entry name" value="Hydrolase_like"/>
    <property type="match status" value="1"/>
</dbReference>
<dbReference type="GO" id="GO:0005737">
    <property type="term" value="C:cytoplasm"/>
    <property type="evidence" value="ECO:0007669"/>
    <property type="project" value="TreeGrafter"/>
</dbReference>
<dbReference type="NCBIfam" id="TIGR01457">
    <property type="entry name" value="HAD-SF-IIA-hyp2"/>
    <property type="match status" value="1"/>
</dbReference>
<dbReference type="GO" id="GO:0046872">
    <property type="term" value="F:metal ion binding"/>
    <property type="evidence" value="ECO:0007669"/>
    <property type="project" value="UniProtKB-KW"/>
</dbReference>
<dbReference type="PATRIC" id="fig|1246626.3.peg.2932"/>
<dbReference type="InterPro" id="IPR023214">
    <property type="entry name" value="HAD_sf"/>
</dbReference>
<evidence type="ECO:0000256" key="1">
    <source>
        <dbReference type="ARBA" id="ARBA00006696"/>
    </source>
</evidence>
<protein>
    <submittedName>
        <fullName evidence="8">Protein nagD-like protein</fullName>
    </submittedName>
</protein>
<dbReference type="HOGENOM" id="CLU_043473_1_1_9"/>
<dbReference type="NCBIfam" id="TIGR01460">
    <property type="entry name" value="HAD-SF-IIA"/>
    <property type="match status" value="1"/>
</dbReference>
<dbReference type="InterPro" id="IPR036412">
    <property type="entry name" value="HAD-like_sf"/>
</dbReference>
<dbReference type="Proteomes" id="UP000027142">
    <property type="component" value="Chromosome"/>
</dbReference>
<dbReference type="SFLD" id="SFLDG01139">
    <property type="entry name" value="C2.A:_Pyridoxal_Phosphate_Phos"/>
    <property type="match status" value="1"/>
</dbReference>
<comment type="similarity">
    <text evidence="1">Belongs to the HAD-like hydrolase superfamily. NagD family.</text>
</comment>
<feature type="binding site" evidence="7">
    <location>
        <position position="11"/>
    </location>
    <ligand>
        <name>Mg(2+)</name>
        <dbReference type="ChEBI" id="CHEBI:18420"/>
    </ligand>
</feature>
<feature type="binding site" evidence="7">
    <location>
        <position position="13"/>
    </location>
    <ligand>
        <name>Mg(2+)</name>
        <dbReference type="ChEBI" id="CHEBI:18420"/>
    </ligand>
</feature>
<evidence type="ECO:0000256" key="5">
    <source>
        <dbReference type="PIRSR" id="PIRSR000915-1"/>
    </source>
</evidence>
<dbReference type="AlphaFoldDB" id="A0A060M4P0"/>
<reference evidence="8 9" key="1">
    <citation type="journal article" date="2014" name="Gene">
        <title>A comparative genomic analysis of the alkalitolerant soil bacterium Bacillus lehensis G1.</title>
        <authorList>
            <person name="Noor Y.M."/>
            <person name="Samsulrizal N.H."/>
            <person name="Jema'on N.A."/>
            <person name="Low K.O."/>
            <person name="Ramli A.N."/>
            <person name="Alias N.I."/>
            <person name="Damis S.I."/>
            <person name="Fuzi S.F."/>
            <person name="Isa M.N."/>
            <person name="Murad A.M."/>
            <person name="Raih M.F."/>
            <person name="Bakar F.D."/>
            <person name="Najimudin N."/>
            <person name="Mahadi N.M."/>
            <person name="Illias R.M."/>
        </authorList>
    </citation>
    <scope>NUCLEOTIDE SEQUENCE [LARGE SCALE GENOMIC DNA]</scope>
    <source>
        <strain evidence="8 9">G1</strain>
    </source>
</reference>
<dbReference type="GO" id="GO:0016791">
    <property type="term" value="F:phosphatase activity"/>
    <property type="evidence" value="ECO:0007669"/>
    <property type="project" value="TreeGrafter"/>
</dbReference>
<dbReference type="KEGG" id="ble:BleG1_2944"/>
<feature type="binding site" evidence="7">
    <location>
        <position position="205"/>
    </location>
    <ligand>
        <name>Mg(2+)</name>
        <dbReference type="ChEBI" id="CHEBI:18420"/>
    </ligand>
</feature>
<dbReference type="STRING" id="1246626.BleG1_2944"/>
<keyword evidence="3" id="KW-0378">Hydrolase</keyword>
<name>A0A060M4P0_9BACI</name>
<evidence type="ECO:0000313" key="9">
    <source>
        <dbReference type="Proteomes" id="UP000027142"/>
    </source>
</evidence>
<dbReference type="EMBL" id="CP003923">
    <property type="protein sequence ID" value="AIC95508.1"/>
    <property type="molecule type" value="Genomic_DNA"/>
</dbReference>
<dbReference type="eggNOG" id="COG0647">
    <property type="taxonomic scope" value="Bacteria"/>
</dbReference>
<sequence length="254" mass="28028">MFNQYESYLFDLDGTVYNGEKPIDSAISFITKLNQKGIPYGFITNNSTKTPEQVADKLRKFGLHVEANQVVTSALATALYVKKNVKEARVFIIGEIGLETAFSSFNKDDMKPDAVIIGLDRHITYEKMSQAARLVREGALFIATNPDRILPSANGLVCGNGAIVAAISYAAQKEPITIGKPNKEIITLALEQLQFQKDKTILVGDNYETDIMTGIHAGMSTLHVKTGVTLDCSNFEKQPTFSISSLDRWQLEEV</sequence>
<feature type="active site" description="Nucleophile" evidence="5">
    <location>
        <position position="11"/>
    </location>
</feature>
<feature type="binding site" evidence="6">
    <location>
        <position position="180"/>
    </location>
    <ligand>
        <name>substrate</name>
    </ligand>
</feature>
<feature type="active site" description="Proton donor" evidence="5">
    <location>
        <position position="13"/>
    </location>
</feature>
<dbReference type="SFLD" id="SFLDG01129">
    <property type="entry name" value="C1.5:_HAD__Beta-PGM__Phosphata"/>
    <property type="match status" value="1"/>
</dbReference>
<dbReference type="CDD" id="cd07530">
    <property type="entry name" value="HAD_Pase_UmpH-like"/>
    <property type="match status" value="1"/>
</dbReference>
<comment type="cofactor">
    <cofactor evidence="7">
        <name>Mg(2+)</name>
        <dbReference type="ChEBI" id="CHEBI:18420"/>
    </cofactor>
    <text evidence="7">Divalent metal ions. Mg(2+) is the most effective.</text>
</comment>
<dbReference type="InterPro" id="IPR006357">
    <property type="entry name" value="HAD-SF_hydro_IIA"/>
</dbReference>
<keyword evidence="2 7" id="KW-0479">Metal-binding</keyword>
<accession>A0A060M4P0</accession>
<evidence type="ECO:0000256" key="3">
    <source>
        <dbReference type="ARBA" id="ARBA00022801"/>
    </source>
</evidence>
<gene>
    <name evidence="8" type="ORF">BleG1_2944</name>
</gene>
<dbReference type="RefSeq" id="WP_038482433.1">
    <property type="nucleotide sequence ID" value="NZ_CP003923.1"/>
</dbReference>
<dbReference type="PIRSF" id="PIRSF000915">
    <property type="entry name" value="PGP-type_phosphatase"/>
    <property type="match status" value="1"/>
</dbReference>
<dbReference type="SUPFAM" id="SSF56784">
    <property type="entry name" value="HAD-like"/>
    <property type="match status" value="1"/>
</dbReference>
<dbReference type="InterPro" id="IPR006354">
    <property type="entry name" value="HAD-SF_hydro_IIA_hyp1"/>
</dbReference>
<dbReference type="PANTHER" id="PTHR19288:SF46">
    <property type="entry name" value="HALOACID DEHALOGENASE-LIKE HYDROLASE DOMAIN-CONTAINING PROTEIN 2"/>
    <property type="match status" value="1"/>
</dbReference>
<evidence type="ECO:0000256" key="4">
    <source>
        <dbReference type="ARBA" id="ARBA00022842"/>
    </source>
</evidence>
<evidence type="ECO:0000256" key="7">
    <source>
        <dbReference type="PIRSR" id="PIRSR000915-3"/>
    </source>
</evidence>
<proteinExistence type="inferred from homology"/>
<dbReference type="PANTHER" id="PTHR19288">
    <property type="entry name" value="4-NITROPHENYLPHOSPHATASE-RELATED"/>
    <property type="match status" value="1"/>
</dbReference>